<dbReference type="KEGG" id="vsa:VSAL_I3026"/>
<name>B6EHD3_ALISL</name>
<reference evidence="3 4" key="1">
    <citation type="journal article" date="2008" name="BMC Genomics">
        <title>The genome sequence of the fish pathogen Aliivibrio salmonicida strain LFI1238 shows extensive evidence of gene decay.</title>
        <authorList>
            <person name="Hjerde E."/>
            <person name="Lorentzen M.S."/>
            <person name="Holden M.T."/>
            <person name="Seeger K."/>
            <person name="Paulsen S."/>
            <person name="Bason N."/>
            <person name="Churcher C."/>
            <person name="Harris D."/>
            <person name="Norbertczak H."/>
            <person name="Quail M.A."/>
            <person name="Sanders S."/>
            <person name="Thurston S."/>
            <person name="Parkhill J."/>
            <person name="Willassen N.P."/>
            <person name="Thomson N.R."/>
        </authorList>
    </citation>
    <scope>NUCLEOTIDE SEQUENCE [LARGE SCALE GENOMIC DNA]</scope>
    <source>
        <strain evidence="3 4">LFI1238</strain>
    </source>
</reference>
<proteinExistence type="predicted"/>
<keyword evidence="1" id="KW-0812">Transmembrane</keyword>
<organism evidence="3 4">
    <name type="scientific">Aliivibrio salmonicida (strain LFI1238)</name>
    <name type="common">Vibrio salmonicida (strain LFI1238)</name>
    <dbReference type="NCBI Taxonomy" id="316275"/>
    <lineage>
        <taxon>Bacteria</taxon>
        <taxon>Pseudomonadati</taxon>
        <taxon>Pseudomonadota</taxon>
        <taxon>Gammaproteobacteria</taxon>
        <taxon>Vibrionales</taxon>
        <taxon>Vibrionaceae</taxon>
        <taxon>Aliivibrio</taxon>
    </lineage>
</organism>
<dbReference type="Gene3D" id="3.90.550.10">
    <property type="entry name" value="Spore Coat Polysaccharide Biosynthesis Protein SpsA, Chain A"/>
    <property type="match status" value="1"/>
</dbReference>
<dbReference type="InterPro" id="IPR001173">
    <property type="entry name" value="Glyco_trans_2-like"/>
</dbReference>
<accession>B6EHD3</accession>
<dbReference type="eggNOG" id="COG1216">
    <property type="taxonomic scope" value="Bacteria"/>
</dbReference>
<keyword evidence="1" id="KW-0472">Membrane</keyword>
<dbReference type="Proteomes" id="UP000001730">
    <property type="component" value="Chromosome 1"/>
</dbReference>
<evidence type="ECO:0000259" key="2">
    <source>
        <dbReference type="Pfam" id="PF00535"/>
    </source>
</evidence>
<dbReference type="GO" id="GO:0016740">
    <property type="term" value="F:transferase activity"/>
    <property type="evidence" value="ECO:0007669"/>
    <property type="project" value="UniProtKB-KW"/>
</dbReference>
<keyword evidence="1" id="KW-1133">Transmembrane helix</keyword>
<dbReference type="AlphaFoldDB" id="B6EHD3"/>
<dbReference type="HOGENOM" id="CLU_072074_1_0_6"/>
<gene>
    <name evidence="3" type="ordered locus">VSAL_I3026</name>
</gene>
<keyword evidence="4" id="KW-1185">Reference proteome</keyword>
<sequence length="280" mass="32191">MYNNILISVVVFNKSIADIPIIFELLSSDINVELIIYDNSTDPIIAESNNLNHKHLMYYHDENNSGVSQAYNHSFEYALSSNKSAVLILDQDTYFLLSNLDDYINAFNEYGDTFIYAPIVCDKNKSKIYSPATLKNFIGHCSHYKKFNLPKLQDINGISVINSGLFIPVTIFEKVGGYNPNIKLDFSDVYFIEKYKEGNRNLVLVDVELNHSLSGDEGMNRVAELSRFKFYCEGAAELAISLHKSTLWSVIRRMLRLNIKYLSFMPISIFFNYYVLRKKT</sequence>
<dbReference type="Pfam" id="PF00535">
    <property type="entry name" value="Glycos_transf_2"/>
    <property type="match status" value="1"/>
</dbReference>
<feature type="domain" description="Glycosyltransferase 2-like" evidence="2">
    <location>
        <begin position="17"/>
        <end position="140"/>
    </location>
</feature>
<feature type="transmembrane region" description="Helical" evidence="1">
    <location>
        <begin position="259"/>
        <end position="276"/>
    </location>
</feature>
<evidence type="ECO:0000256" key="1">
    <source>
        <dbReference type="SAM" id="Phobius"/>
    </source>
</evidence>
<dbReference type="RefSeq" id="WP_012551420.1">
    <property type="nucleotide sequence ID" value="NC_011312.1"/>
</dbReference>
<evidence type="ECO:0000313" key="3">
    <source>
        <dbReference type="EMBL" id="CAQ80710.1"/>
    </source>
</evidence>
<dbReference type="EMBL" id="FM178379">
    <property type="protein sequence ID" value="CAQ80710.1"/>
    <property type="molecule type" value="Genomic_DNA"/>
</dbReference>
<dbReference type="CAZy" id="GT2">
    <property type="family name" value="Glycosyltransferase Family 2"/>
</dbReference>
<dbReference type="InterPro" id="IPR029044">
    <property type="entry name" value="Nucleotide-diphossugar_trans"/>
</dbReference>
<dbReference type="SUPFAM" id="SSF53448">
    <property type="entry name" value="Nucleotide-diphospho-sugar transferases"/>
    <property type="match status" value="1"/>
</dbReference>
<evidence type="ECO:0000313" key="4">
    <source>
        <dbReference type="Proteomes" id="UP000001730"/>
    </source>
</evidence>
<protein>
    <submittedName>
        <fullName evidence="3">Glycosyltransferase</fullName>
    </submittedName>
</protein>